<proteinExistence type="predicted"/>
<organism evidence="2 3">
    <name type="scientific">Rhizosaccharibacter radicis</name>
    <dbReference type="NCBI Taxonomy" id="2782605"/>
    <lineage>
        <taxon>Bacteria</taxon>
        <taxon>Pseudomonadati</taxon>
        <taxon>Pseudomonadota</taxon>
        <taxon>Alphaproteobacteria</taxon>
        <taxon>Acetobacterales</taxon>
        <taxon>Acetobacteraceae</taxon>
        <taxon>Rhizosaccharibacter</taxon>
    </lineage>
</organism>
<dbReference type="PANTHER" id="PTHR30050">
    <property type="entry name" value="CHROMOSOMAL REPLICATION INITIATOR PROTEIN DNAA"/>
    <property type="match status" value="1"/>
</dbReference>
<evidence type="ECO:0000313" key="2">
    <source>
        <dbReference type="EMBL" id="MCQ8240493.1"/>
    </source>
</evidence>
<dbReference type="Proteomes" id="UP001524547">
    <property type="component" value="Unassembled WGS sequence"/>
</dbReference>
<dbReference type="SUPFAM" id="SSF52540">
    <property type="entry name" value="P-loop containing nucleoside triphosphate hydrolases"/>
    <property type="match status" value="1"/>
</dbReference>
<reference evidence="2 3" key="1">
    <citation type="submission" date="2022-06" db="EMBL/GenBank/DDBJ databases">
        <title>Rhizosaccharibacter gen. nov. sp. nov. KSS12, endophytic bacteria isolated from sugarcane.</title>
        <authorList>
            <person name="Pitiwittayakul N."/>
        </authorList>
    </citation>
    <scope>NUCLEOTIDE SEQUENCE [LARGE SCALE GENOMIC DNA]</scope>
    <source>
        <strain evidence="2 3">KSS12</strain>
    </source>
</reference>
<name>A0ABT1VXW0_9PROT</name>
<dbReference type="Gene3D" id="3.40.50.300">
    <property type="entry name" value="P-loop containing nucleotide triphosphate hydrolases"/>
    <property type="match status" value="1"/>
</dbReference>
<dbReference type="EMBL" id="JAMZEJ010000003">
    <property type="protein sequence ID" value="MCQ8240493.1"/>
    <property type="molecule type" value="Genomic_DNA"/>
</dbReference>
<gene>
    <name evidence="2" type="ORF">NFI88_06495</name>
</gene>
<accession>A0ABT1VXW0</accession>
<dbReference type="PANTHER" id="PTHR30050:SF5">
    <property type="entry name" value="DNAA REGULATORY INACTIVATOR HDA"/>
    <property type="match status" value="1"/>
</dbReference>
<comment type="caution">
    <text evidence="2">The sequence shown here is derived from an EMBL/GenBank/DDBJ whole genome shotgun (WGS) entry which is preliminary data.</text>
</comment>
<dbReference type="Gene3D" id="1.10.8.60">
    <property type="match status" value="1"/>
</dbReference>
<sequence length="250" mass="27045">MPFPHQPRFERGNFVAAPSNREALAWLGMPAAGWPERRLALWGEAGIGKTHLLHVWAAEHGAVLLPGTALRRPEDGVAFEGATAVAVDDADEAPDEHALLHLLNRARLGRTALLLSGRAPPSRWAARLPDLASRLRAVSAVRLHPPEDALLRTLLARLLAERQLPVPPRALGWMLHRLPRTTDAVRDAARRLDELALAGGTGVTRRVLLEALEAVTLAGGGEKDLPPDLPEMPEEGAQVVQPPLPALLRN</sequence>
<protein>
    <submittedName>
        <fullName evidence="2">Chromosomal replication initiator DnaA</fullName>
    </submittedName>
</protein>
<evidence type="ECO:0000313" key="3">
    <source>
        <dbReference type="Proteomes" id="UP001524547"/>
    </source>
</evidence>
<evidence type="ECO:0000256" key="1">
    <source>
        <dbReference type="SAM" id="MobiDB-lite"/>
    </source>
</evidence>
<keyword evidence="3" id="KW-1185">Reference proteome</keyword>
<dbReference type="InterPro" id="IPR027417">
    <property type="entry name" value="P-loop_NTPase"/>
</dbReference>
<dbReference type="RefSeq" id="WP_422919207.1">
    <property type="nucleotide sequence ID" value="NZ_JAMZEJ010000003.1"/>
</dbReference>
<feature type="region of interest" description="Disordered" evidence="1">
    <location>
        <begin position="219"/>
        <end position="250"/>
    </location>
</feature>